<evidence type="ECO:0000313" key="2">
    <source>
        <dbReference type="Proteomes" id="UP000293142"/>
    </source>
</evidence>
<protein>
    <submittedName>
        <fullName evidence="1">Transposase</fullName>
    </submittedName>
</protein>
<sequence length="345" mass="38966">MPLPKNRIVPKDKMYFRPEFEHCLHCGAKLKRSHTAWKKNISTLHGVIQAWSMAYVCSNVNCEFPNTYYKSAEADLLAMKHTSYGFDVLALVGQLRFKQHMTIAEITEELSGRGVATSERNSQRLYERYLTLLRSSVTDYVKEELKQVVNSHGGIMISMDGVQPEKGNETLYVVREVFSGTILVAKSLKSSGAEELKELIQPVIDLGFPVIGIVTDGQQSIRMAMESLLPDVPYQYCQYHYLKDIAKPIVDLDRKLKTGIKKSLRGIREIERKLDKSAFEESEVVQDYLAAVRSVLLEDGNPPLDLPGIQIYETAEVIQASLQTCLDKKGALATSKRFQNIQQTD</sequence>
<accession>A0A4Q9DTB3</accession>
<gene>
    <name evidence="1" type="ORF">EYB31_06855</name>
</gene>
<organism evidence="1 2">
    <name type="scientific">Paenibacillus thalictri</name>
    <dbReference type="NCBI Taxonomy" id="2527873"/>
    <lineage>
        <taxon>Bacteria</taxon>
        <taxon>Bacillati</taxon>
        <taxon>Bacillota</taxon>
        <taxon>Bacilli</taxon>
        <taxon>Bacillales</taxon>
        <taxon>Paenibacillaceae</taxon>
        <taxon>Paenibacillus</taxon>
    </lineage>
</organism>
<reference evidence="1 2" key="1">
    <citation type="submission" date="2019-02" db="EMBL/GenBank/DDBJ databases">
        <title>Paenibacillus sp. nov., isolated from surface-sterilized tissue of Thalictrum simplex L.</title>
        <authorList>
            <person name="Tuo L."/>
        </authorList>
    </citation>
    <scope>NUCLEOTIDE SEQUENCE [LARGE SCALE GENOMIC DNA]</scope>
    <source>
        <strain evidence="1 2">N2SHLJ1</strain>
    </source>
</reference>
<name>A0A4Q9DTB3_9BACL</name>
<dbReference type="Proteomes" id="UP000293142">
    <property type="component" value="Unassembled WGS sequence"/>
</dbReference>
<dbReference type="OrthoDB" id="2522027at2"/>
<dbReference type="RefSeq" id="WP_131012553.1">
    <property type="nucleotide sequence ID" value="NZ_SIRE01000005.1"/>
</dbReference>
<dbReference type="AlphaFoldDB" id="A0A4Q9DTB3"/>
<comment type="caution">
    <text evidence="1">The sequence shown here is derived from an EMBL/GenBank/DDBJ whole genome shotgun (WGS) entry which is preliminary data.</text>
</comment>
<dbReference type="EMBL" id="SIRE01000005">
    <property type="protein sequence ID" value="TBL80138.1"/>
    <property type="molecule type" value="Genomic_DNA"/>
</dbReference>
<evidence type="ECO:0000313" key="1">
    <source>
        <dbReference type="EMBL" id="TBL80138.1"/>
    </source>
</evidence>
<keyword evidence="2" id="KW-1185">Reference proteome</keyword>
<proteinExistence type="predicted"/>